<reference evidence="2" key="1">
    <citation type="journal article" date="2015" name="Nature">
        <title>Complex archaea that bridge the gap between prokaryotes and eukaryotes.</title>
        <authorList>
            <person name="Spang A."/>
            <person name="Saw J.H."/>
            <person name="Jorgensen S.L."/>
            <person name="Zaremba-Niedzwiedzka K."/>
            <person name="Martijn J."/>
            <person name="Lind A.E."/>
            <person name="van Eijk R."/>
            <person name="Schleper C."/>
            <person name="Guy L."/>
            <person name="Ettema T.J."/>
        </authorList>
    </citation>
    <scope>NUCLEOTIDE SEQUENCE</scope>
</reference>
<evidence type="ECO:0000313" key="2">
    <source>
        <dbReference type="EMBL" id="KKO11273.1"/>
    </source>
</evidence>
<protein>
    <recommendedName>
        <fullName evidence="1">Uroporphyrinogen decarboxylase (URO-D) domain-containing protein</fullName>
    </recommendedName>
</protein>
<feature type="domain" description="Uroporphyrinogen decarboxylase (URO-D)" evidence="1">
    <location>
        <begin position="147"/>
        <end position="341"/>
    </location>
</feature>
<dbReference type="Pfam" id="PF01208">
    <property type="entry name" value="URO-D"/>
    <property type="match status" value="1"/>
</dbReference>
<dbReference type="GO" id="GO:0004853">
    <property type="term" value="F:uroporphyrinogen decarboxylase activity"/>
    <property type="evidence" value="ECO:0007669"/>
    <property type="project" value="InterPro"/>
</dbReference>
<accession>A0A0F9WFR6</accession>
<dbReference type="Gene3D" id="3.20.20.210">
    <property type="match status" value="1"/>
</dbReference>
<sequence>MREPLPAEEVRKAIEHRGPSRVPMMIHQWTYAGAFDDRADEVQAILDEYPNDIYSTGPRMPDFWDEPDNEIPGYAWLNTPQPAGHDEVHAHDANIAIPDIGMLDDILDAWPDPNIPQMYEGCADGLATGANGRYTTAGWAFCFYERMWSLRGMENILCDFYEHPKEMHKLMDALCDFHETVIRRAGKELNLDAINTTDDIGMQTGPMFSPKIFKEFFKPRYKRLIDAAHDHNMHFWLHTCGDVTLFMDDFIEIGLDVIHPIQKYTMNEPDVAAKYGGRIAIWAGMDVQQILPWGTPEDVRKEVRFMIDTYDRPDGGCMITAGNGITPDNPVENLRAFFDETYHYGLTHRRQFA</sequence>
<dbReference type="EMBL" id="LAZR01000003">
    <property type="protein sequence ID" value="KKO11273.1"/>
    <property type="molecule type" value="Genomic_DNA"/>
</dbReference>
<proteinExistence type="predicted"/>
<dbReference type="InterPro" id="IPR052024">
    <property type="entry name" value="Methanogen_methyltrans"/>
</dbReference>
<gene>
    <name evidence="2" type="ORF">LCGC14_0017510</name>
</gene>
<dbReference type="SUPFAM" id="SSF51726">
    <property type="entry name" value="UROD/MetE-like"/>
    <property type="match status" value="1"/>
</dbReference>
<comment type="caution">
    <text evidence="2">The sequence shown here is derived from an EMBL/GenBank/DDBJ whole genome shotgun (WGS) entry which is preliminary data.</text>
</comment>
<name>A0A0F9WFR6_9ZZZZ</name>
<dbReference type="InterPro" id="IPR000257">
    <property type="entry name" value="Uroporphyrinogen_deCOase"/>
</dbReference>
<dbReference type="AlphaFoldDB" id="A0A0F9WFR6"/>
<evidence type="ECO:0000259" key="1">
    <source>
        <dbReference type="Pfam" id="PF01208"/>
    </source>
</evidence>
<dbReference type="InterPro" id="IPR038071">
    <property type="entry name" value="UROD/MetE-like_sf"/>
</dbReference>
<organism evidence="2">
    <name type="scientific">marine sediment metagenome</name>
    <dbReference type="NCBI Taxonomy" id="412755"/>
    <lineage>
        <taxon>unclassified sequences</taxon>
        <taxon>metagenomes</taxon>
        <taxon>ecological metagenomes</taxon>
    </lineage>
</organism>
<dbReference type="PANTHER" id="PTHR47099">
    <property type="entry name" value="METHYLCOBAMIDE:COM METHYLTRANSFERASE MTBA"/>
    <property type="match status" value="1"/>
</dbReference>
<dbReference type="PANTHER" id="PTHR47099:SF1">
    <property type="entry name" value="METHYLCOBAMIDE:COM METHYLTRANSFERASE MTBA"/>
    <property type="match status" value="1"/>
</dbReference>
<dbReference type="GO" id="GO:0006779">
    <property type="term" value="P:porphyrin-containing compound biosynthetic process"/>
    <property type="evidence" value="ECO:0007669"/>
    <property type="project" value="InterPro"/>
</dbReference>